<protein>
    <submittedName>
        <fullName evidence="1">Uncharacterized protein</fullName>
    </submittedName>
</protein>
<dbReference type="Proteomes" id="UP000606396">
    <property type="component" value="Unassembled WGS sequence"/>
</dbReference>
<organism evidence="1 2">
    <name type="scientific">Nostoc punctiforme FACHB-252</name>
    <dbReference type="NCBI Taxonomy" id="1357509"/>
    <lineage>
        <taxon>Bacteria</taxon>
        <taxon>Bacillati</taxon>
        <taxon>Cyanobacteriota</taxon>
        <taxon>Cyanophyceae</taxon>
        <taxon>Nostocales</taxon>
        <taxon>Nostocaceae</taxon>
        <taxon>Nostoc</taxon>
    </lineage>
</organism>
<accession>A0ABR8HIL6</accession>
<gene>
    <name evidence="1" type="ORF">H6G94_29705</name>
</gene>
<sequence length="69" mass="7982">MLKTKTERSKAGVEPHLRLTARRQLIECRCCQARCCYSGSQEANGLTWRSLIGKIWESLVPIWHNCYNS</sequence>
<evidence type="ECO:0000313" key="1">
    <source>
        <dbReference type="EMBL" id="MBD2615377.1"/>
    </source>
</evidence>
<keyword evidence="2" id="KW-1185">Reference proteome</keyword>
<name>A0ABR8HIL6_NOSPU</name>
<dbReference type="RefSeq" id="WP_190952093.1">
    <property type="nucleotide sequence ID" value="NZ_JACJTC010000026.1"/>
</dbReference>
<dbReference type="EMBL" id="JACJTC010000026">
    <property type="protein sequence ID" value="MBD2615377.1"/>
    <property type="molecule type" value="Genomic_DNA"/>
</dbReference>
<evidence type="ECO:0000313" key="2">
    <source>
        <dbReference type="Proteomes" id="UP000606396"/>
    </source>
</evidence>
<comment type="caution">
    <text evidence="1">The sequence shown here is derived from an EMBL/GenBank/DDBJ whole genome shotgun (WGS) entry which is preliminary data.</text>
</comment>
<proteinExistence type="predicted"/>
<reference evidence="1 2" key="1">
    <citation type="journal article" date="2020" name="ISME J.">
        <title>Comparative genomics reveals insights into cyanobacterial evolution and habitat adaptation.</title>
        <authorList>
            <person name="Chen M.Y."/>
            <person name="Teng W.K."/>
            <person name="Zhao L."/>
            <person name="Hu C.X."/>
            <person name="Zhou Y.K."/>
            <person name="Han B.P."/>
            <person name="Song L.R."/>
            <person name="Shu W.S."/>
        </authorList>
    </citation>
    <scope>NUCLEOTIDE SEQUENCE [LARGE SCALE GENOMIC DNA]</scope>
    <source>
        <strain evidence="1 2">FACHB-252</strain>
    </source>
</reference>